<dbReference type="PANTHER" id="PTHR42756">
    <property type="entry name" value="TRANSCRIPTIONAL REGULATOR, MARR"/>
    <property type="match status" value="1"/>
</dbReference>
<proteinExistence type="predicted"/>
<keyword evidence="2" id="KW-0238">DNA-binding</keyword>
<dbReference type="InterPro" id="IPR036390">
    <property type="entry name" value="WH_DNA-bd_sf"/>
</dbReference>
<evidence type="ECO:0000256" key="1">
    <source>
        <dbReference type="ARBA" id="ARBA00023015"/>
    </source>
</evidence>
<dbReference type="PROSITE" id="PS50995">
    <property type="entry name" value="HTH_MARR_2"/>
    <property type="match status" value="1"/>
</dbReference>
<evidence type="ECO:0000259" key="4">
    <source>
        <dbReference type="PROSITE" id="PS50995"/>
    </source>
</evidence>
<dbReference type="CDD" id="cd00090">
    <property type="entry name" value="HTH_ARSR"/>
    <property type="match status" value="1"/>
</dbReference>
<dbReference type="EMBL" id="JBHUEM010000008">
    <property type="protein sequence ID" value="MFD1736481.1"/>
    <property type="molecule type" value="Genomic_DNA"/>
</dbReference>
<dbReference type="RefSeq" id="WP_377927639.1">
    <property type="nucleotide sequence ID" value="NZ_JBHUEM010000008.1"/>
</dbReference>
<dbReference type="PRINTS" id="PR00598">
    <property type="entry name" value="HTHMARR"/>
</dbReference>
<organism evidence="5 6">
    <name type="scientific">Bacillus salitolerans</name>
    <dbReference type="NCBI Taxonomy" id="1437434"/>
    <lineage>
        <taxon>Bacteria</taxon>
        <taxon>Bacillati</taxon>
        <taxon>Bacillota</taxon>
        <taxon>Bacilli</taxon>
        <taxon>Bacillales</taxon>
        <taxon>Bacillaceae</taxon>
        <taxon>Bacillus</taxon>
    </lineage>
</organism>
<sequence>MKNYRSLFQQLTRRIGLLNKNCCIVDDIEVSIVQSHILYEISTRDIPSMNQIAEALGIDMSTFSRQIQKLKSMGLVDKKQHSEDKRTYILSLTPKGKYVVSSISDEMNKYLEGIFSEMSEYEKEIVVKSIHLLNESMAKSNACCKSH</sequence>
<dbReference type="Pfam" id="PF01047">
    <property type="entry name" value="MarR"/>
    <property type="match status" value="1"/>
</dbReference>
<dbReference type="InterPro" id="IPR011991">
    <property type="entry name" value="ArsR-like_HTH"/>
</dbReference>
<accession>A0ABW4LPU2</accession>
<evidence type="ECO:0000256" key="2">
    <source>
        <dbReference type="ARBA" id="ARBA00023125"/>
    </source>
</evidence>
<dbReference type="InterPro" id="IPR000835">
    <property type="entry name" value="HTH_MarR-typ"/>
</dbReference>
<dbReference type="Proteomes" id="UP001597214">
    <property type="component" value="Unassembled WGS sequence"/>
</dbReference>
<keyword evidence="3" id="KW-0804">Transcription</keyword>
<keyword evidence="6" id="KW-1185">Reference proteome</keyword>
<dbReference type="PANTHER" id="PTHR42756:SF1">
    <property type="entry name" value="TRANSCRIPTIONAL REPRESSOR OF EMRAB OPERON"/>
    <property type="match status" value="1"/>
</dbReference>
<keyword evidence="1" id="KW-0805">Transcription regulation</keyword>
<dbReference type="InterPro" id="IPR036388">
    <property type="entry name" value="WH-like_DNA-bd_sf"/>
</dbReference>
<reference evidence="6" key="1">
    <citation type="journal article" date="2019" name="Int. J. Syst. Evol. Microbiol.">
        <title>The Global Catalogue of Microorganisms (GCM) 10K type strain sequencing project: providing services to taxonomists for standard genome sequencing and annotation.</title>
        <authorList>
            <consortium name="The Broad Institute Genomics Platform"/>
            <consortium name="The Broad Institute Genome Sequencing Center for Infectious Disease"/>
            <person name="Wu L."/>
            <person name="Ma J."/>
        </authorList>
    </citation>
    <scope>NUCLEOTIDE SEQUENCE [LARGE SCALE GENOMIC DNA]</scope>
    <source>
        <strain evidence="6">CCUG 49339</strain>
    </source>
</reference>
<dbReference type="Gene3D" id="1.10.10.10">
    <property type="entry name" value="Winged helix-like DNA-binding domain superfamily/Winged helix DNA-binding domain"/>
    <property type="match status" value="1"/>
</dbReference>
<evidence type="ECO:0000256" key="3">
    <source>
        <dbReference type="ARBA" id="ARBA00023163"/>
    </source>
</evidence>
<evidence type="ECO:0000313" key="5">
    <source>
        <dbReference type="EMBL" id="MFD1736481.1"/>
    </source>
</evidence>
<feature type="domain" description="HTH marR-type" evidence="4">
    <location>
        <begin position="1"/>
        <end position="135"/>
    </location>
</feature>
<comment type="caution">
    <text evidence="5">The sequence shown here is derived from an EMBL/GenBank/DDBJ whole genome shotgun (WGS) entry which is preliminary data.</text>
</comment>
<evidence type="ECO:0000313" key="6">
    <source>
        <dbReference type="Proteomes" id="UP001597214"/>
    </source>
</evidence>
<protein>
    <submittedName>
        <fullName evidence="5">MarR family winged helix-turn-helix transcriptional regulator</fullName>
    </submittedName>
</protein>
<gene>
    <name evidence="5" type="ORF">ACFSCX_07875</name>
</gene>
<name>A0ABW4LPU2_9BACI</name>
<dbReference type="SUPFAM" id="SSF46785">
    <property type="entry name" value="Winged helix' DNA-binding domain"/>
    <property type="match status" value="1"/>
</dbReference>
<dbReference type="SMART" id="SM00347">
    <property type="entry name" value="HTH_MARR"/>
    <property type="match status" value="1"/>
</dbReference>